<feature type="domain" description="XdhC Rossmann" evidence="2">
    <location>
        <begin position="178"/>
        <end position="299"/>
    </location>
</feature>
<reference evidence="3 4" key="1">
    <citation type="journal article" date="2016" name="Syst. Appl. Microbiol.">
        <title>Pararhizobium polonicum sp. nov. isolated from tumors on stone fruit rootstocks.</title>
        <authorList>
            <person name="Pulawska J."/>
            <person name="Kuzmanovic N."/>
            <person name="Willems A."/>
            <person name="Pothier J.F."/>
        </authorList>
    </citation>
    <scope>NUCLEOTIDE SEQUENCE [LARGE SCALE GENOMIC DNA]</scope>
    <source>
        <strain evidence="3 4">F5.1</strain>
    </source>
</reference>
<dbReference type="InterPro" id="IPR027051">
    <property type="entry name" value="XdhC_Rossmann_dom"/>
</dbReference>
<gene>
    <name evidence="3" type="ORF">ADU59_21735</name>
</gene>
<evidence type="ECO:0000313" key="3">
    <source>
        <dbReference type="EMBL" id="OBZ93472.1"/>
    </source>
</evidence>
<evidence type="ECO:0000313" key="4">
    <source>
        <dbReference type="Proteomes" id="UP000093111"/>
    </source>
</evidence>
<accession>A0A1C7NWY2</accession>
<dbReference type="AlphaFoldDB" id="A0A1C7NWY2"/>
<proteinExistence type="predicted"/>
<protein>
    <recommendedName>
        <fullName evidence="5">Xanthine dehydrogenase</fullName>
    </recommendedName>
</protein>
<dbReference type="Pfam" id="PF13478">
    <property type="entry name" value="XdhC_C"/>
    <property type="match status" value="1"/>
</dbReference>
<dbReference type="InterPro" id="IPR052698">
    <property type="entry name" value="MoCofactor_Util/Proc"/>
</dbReference>
<dbReference type="InterPro" id="IPR003777">
    <property type="entry name" value="XdhC_CoxI"/>
</dbReference>
<dbReference type="Gene3D" id="3.40.50.720">
    <property type="entry name" value="NAD(P)-binding Rossmann-like Domain"/>
    <property type="match status" value="1"/>
</dbReference>
<feature type="domain" description="XdhC- CoxI" evidence="1">
    <location>
        <begin position="35"/>
        <end position="98"/>
    </location>
</feature>
<dbReference type="EMBL" id="LGLV01000014">
    <property type="protein sequence ID" value="OBZ93472.1"/>
    <property type="molecule type" value="Genomic_DNA"/>
</dbReference>
<evidence type="ECO:0008006" key="5">
    <source>
        <dbReference type="Google" id="ProtNLM"/>
    </source>
</evidence>
<dbReference type="PANTHER" id="PTHR30388">
    <property type="entry name" value="ALDEHYDE OXIDOREDUCTASE MOLYBDENUM COFACTOR ASSEMBLY PROTEIN"/>
    <property type="match status" value="1"/>
</dbReference>
<evidence type="ECO:0000259" key="1">
    <source>
        <dbReference type="Pfam" id="PF02625"/>
    </source>
</evidence>
<dbReference type="PANTHER" id="PTHR30388:SF4">
    <property type="entry name" value="MOLYBDENUM COFACTOR INSERTION CHAPERONE PAOD"/>
    <property type="match status" value="1"/>
</dbReference>
<comment type="caution">
    <text evidence="3">The sequence shown here is derived from an EMBL/GenBank/DDBJ whole genome shotgun (WGS) entry which is preliminary data.</text>
</comment>
<dbReference type="PATRIC" id="fig|1612624.7.peg.2006"/>
<dbReference type="Proteomes" id="UP000093111">
    <property type="component" value="Unassembled WGS sequence"/>
</dbReference>
<dbReference type="STRING" id="1612624.ADU59_21735"/>
<name>A0A1C7NWY2_9HYPH</name>
<keyword evidence="4" id="KW-1185">Reference proteome</keyword>
<organism evidence="3 4">
    <name type="scientific">Pararhizobium polonicum</name>
    <dbReference type="NCBI Taxonomy" id="1612624"/>
    <lineage>
        <taxon>Bacteria</taxon>
        <taxon>Pseudomonadati</taxon>
        <taxon>Pseudomonadota</taxon>
        <taxon>Alphaproteobacteria</taxon>
        <taxon>Hyphomicrobiales</taxon>
        <taxon>Rhizobiaceae</taxon>
        <taxon>Rhizobium/Agrobacterium group</taxon>
        <taxon>Pararhizobium</taxon>
    </lineage>
</organism>
<dbReference type="Pfam" id="PF02625">
    <property type="entry name" value="XdhC_CoxI"/>
    <property type="match status" value="1"/>
</dbReference>
<sequence>MRSVEPEPYLQAPQRAFMTDNPVDIIRFAADTFDSGAGCAIVTLTEIRGGAFRALGSQMAVRDDAAYCGYVSGGCVEAAVAAEAVAAIGTGRDRMLHLGEGSPFFDIVLPCGGGIILSIHVLRESASLRRVMASLDNRAPCSLKYDPGLETIAFGDWPGGTGWTDDCFLRCYRPQTRLLIYGRSIEMEATAGLARIAGYDVQASDDWRKPFSGIIDADTAVALLFHDPEHEIPALNAALNGTPFYIGALGSARTHERRSEKLRALGYRDHDIDRIKAPIGLFGRARDANTLALSVLADIAAARTAADCPAI</sequence>
<evidence type="ECO:0000259" key="2">
    <source>
        <dbReference type="Pfam" id="PF13478"/>
    </source>
</evidence>